<evidence type="ECO:0000313" key="2">
    <source>
        <dbReference type="EMBL" id="KAK2870294.1"/>
    </source>
</evidence>
<evidence type="ECO:0000256" key="1">
    <source>
        <dbReference type="SAM" id="MobiDB-lite"/>
    </source>
</evidence>
<name>A0AA88P524_9TELE</name>
<protein>
    <submittedName>
        <fullName evidence="2">Uncharacterized protein</fullName>
    </submittedName>
</protein>
<sequence length="70" mass="8035">MNQKSSTLKKRVDNSEGHNHLKKHIRSMSNRTGGPALCHPLVHQESSGFLIRSVQHHIDMKCFTKTETQR</sequence>
<feature type="region of interest" description="Disordered" evidence="1">
    <location>
        <begin position="1"/>
        <end position="32"/>
    </location>
</feature>
<reference evidence="2" key="1">
    <citation type="submission" date="2023-08" db="EMBL/GenBank/DDBJ databases">
        <title>Chromosome-level Genome Assembly of mud carp (Cirrhinus molitorella).</title>
        <authorList>
            <person name="Liu H."/>
        </authorList>
    </citation>
    <scope>NUCLEOTIDE SEQUENCE</scope>
    <source>
        <strain evidence="2">Prfri</strain>
        <tissue evidence="2">Muscle</tissue>
    </source>
</reference>
<organism evidence="2 3">
    <name type="scientific">Cirrhinus molitorella</name>
    <name type="common">mud carp</name>
    <dbReference type="NCBI Taxonomy" id="172907"/>
    <lineage>
        <taxon>Eukaryota</taxon>
        <taxon>Metazoa</taxon>
        <taxon>Chordata</taxon>
        <taxon>Craniata</taxon>
        <taxon>Vertebrata</taxon>
        <taxon>Euteleostomi</taxon>
        <taxon>Actinopterygii</taxon>
        <taxon>Neopterygii</taxon>
        <taxon>Teleostei</taxon>
        <taxon>Ostariophysi</taxon>
        <taxon>Cypriniformes</taxon>
        <taxon>Cyprinidae</taxon>
        <taxon>Labeoninae</taxon>
        <taxon>Labeonini</taxon>
        <taxon>Cirrhinus</taxon>
    </lineage>
</organism>
<feature type="compositionally biased region" description="Basic and acidic residues" evidence="1">
    <location>
        <begin position="10"/>
        <end position="19"/>
    </location>
</feature>
<evidence type="ECO:0000313" key="3">
    <source>
        <dbReference type="Proteomes" id="UP001187343"/>
    </source>
</evidence>
<comment type="caution">
    <text evidence="2">The sequence shown here is derived from an EMBL/GenBank/DDBJ whole genome shotgun (WGS) entry which is preliminary data.</text>
</comment>
<proteinExistence type="predicted"/>
<dbReference type="Proteomes" id="UP001187343">
    <property type="component" value="Unassembled WGS sequence"/>
</dbReference>
<gene>
    <name evidence="2" type="ORF">Q8A67_024686</name>
</gene>
<keyword evidence="3" id="KW-1185">Reference proteome</keyword>
<dbReference type="EMBL" id="JAUYZG010000024">
    <property type="protein sequence ID" value="KAK2870294.1"/>
    <property type="molecule type" value="Genomic_DNA"/>
</dbReference>
<dbReference type="AlphaFoldDB" id="A0AA88P524"/>
<accession>A0AA88P524</accession>